<dbReference type="InterPro" id="IPR050155">
    <property type="entry name" value="HAD-like_hydrolase_sf"/>
</dbReference>
<dbReference type="InterPro" id="IPR041492">
    <property type="entry name" value="HAD_2"/>
</dbReference>
<organism evidence="5 6">
    <name type="scientific">Hydrocarboniclastica marina</name>
    <dbReference type="NCBI Taxonomy" id="2259620"/>
    <lineage>
        <taxon>Bacteria</taxon>
        <taxon>Pseudomonadati</taxon>
        <taxon>Pseudomonadota</taxon>
        <taxon>Gammaproteobacteria</taxon>
        <taxon>Alteromonadales</taxon>
        <taxon>Alteromonadaceae</taxon>
        <taxon>Hydrocarboniclastica</taxon>
    </lineage>
</organism>
<keyword evidence="5" id="KW-0378">Hydrolase</keyword>
<evidence type="ECO:0000256" key="1">
    <source>
        <dbReference type="ARBA" id="ARBA00000830"/>
    </source>
</evidence>
<dbReference type="Pfam" id="PF13419">
    <property type="entry name" value="HAD_2"/>
    <property type="match status" value="1"/>
</dbReference>
<proteinExistence type="inferred from homology"/>
<dbReference type="GO" id="GO:0008967">
    <property type="term" value="F:phosphoglycolate phosphatase activity"/>
    <property type="evidence" value="ECO:0007669"/>
    <property type="project" value="UniProtKB-EC"/>
</dbReference>
<evidence type="ECO:0000313" key="6">
    <source>
        <dbReference type="Proteomes" id="UP000298049"/>
    </source>
</evidence>
<dbReference type="InterPro" id="IPR023198">
    <property type="entry name" value="PGP-like_dom2"/>
</dbReference>
<keyword evidence="6" id="KW-1185">Reference proteome</keyword>
<dbReference type="EC" id="3.1.3.18" evidence="4"/>
<dbReference type="SFLD" id="SFLDG01129">
    <property type="entry name" value="C1.5:_HAD__Beta-PGM__Phosphata"/>
    <property type="match status" value="1"/>
</dbReference>
<evidence type="ECO:0000256" key="3">
    <source>
        <dbReference type="ARBA" id="ARBA00006171"/>
    </source>
</evidence>
<dbReference type="AlphaFoldDB" id="A0A4P7XMB7"/>
<evidence type="ECO:0000256" key="2">
    <source>
        <dbReference type="ARBA" id="ARBA00004818"/>
    </source>
</evidence>
<dbReference type="InterPro" id="IPR023214">
    <property type="entry name" value="HAD_sf"/>
</dbReference>
<comment type="similarity">
    <text evidence="3">Belongs to the HAD-like hydrolase superfamily. CbbY/CbbZ/Gph/YieH family.</text>
</comment>
<dbReference type="SUPFAM" id="SSF56784">
    <property type="entry name" value="HAD-like"/>
    <property type="match status" value="1"/>
</dbReference>
<dbReference type="Gene3D" id="3.40.50.1000">
    <property type="entry name" value="HAD superfamily/HAD-like"/>
    <property type="match status" value="1"/>
</dbReference>
<name>A0A4P7XMB7_9ALTE</name>
<dbReference type="SFLD" id="SFLDS00003">
    <property type="entry name" value="Haloacid_Dehalogenase"/>
    <property type="match status" value="1"/>
</dbReference>
<dbReference type="PANTHER" id="PTHR43434">
    <property type="entry name" value="PHOSPHOGLYCOLATE PHOSPHATASE"/>
    <property type="match status" value="1"/>
</dbReference>
<evidence type="ECO:0000313" key="5">
    <source>
        <dbReference type="EMBL" id="QCF27794.1"/>
    </source>
</evidence>
<dbReference type="KEGG" id="hmi:soil367_03170"/>
<evidence type="ECO:0000256" key="4">
    <source>
        <dbReference type="ARBA" id="ARBA00013078"/>
    </source>
</evidence>
<protein>
    <recommendedName>
        <fullName evidence="4">phosphoglycolate phosphatase</fullName>
        <ecNumber evidence="4">3.1.3.18</ecNumber>
    </recommendedName>
</protein>
<dbReference type="EMBL" id="CP031093">
    <property type="protein sequence ID" value="QCF27794.1"/>
    <property type="molecule type" value="Genomic_DNA"/>
</dbReference>
<dbReference type="InterPro" id="IPR036412">
    <property type="entry name" value="HAD-like_sf"/>
</dbReference>
<dbReference type="GO" id="GO:0006281">
    <property type="term" value="P:DNA repair"/>
    <property type="evidence" value="ECO:0007669"/>
    <property type="project" value="TreeGrafter"/>
</dbReference>
<dbReference type="Proteomes" id="UP000298049">
    <property type="component" value="Chromosome"/>
</dbReference>
<dbReference type="CDD" id="cd01427">
    <property type="entry name" value="HAD_like"/>
    <property type="match status" value="1"/>
</dbReference>
<dbReference type="PANTHER" id="PTHR43434:SF1">
    <property type="entry name" value="PHOSPHOGLYCOLATE PHOSPHATASE"/>
    <property type="match status" value="1"/>
</dbReference>
<reference evidence="5 6" key="1">
    <citation type="submission" date="2018-07" db="EMBL/GenBank/DDBJ databases">
        <title>Marsedoiliclastica nanhaica gen. nov. sp. nov., a novel marine hydrocarbonoclastic bacterium isolated from an in-situ enriched hydrocarbon-degrading consortium in deep-sea sediment.</title>
        <authorList>
            <person name="Dong C."/>
            <person name="Ma T."/>
            <person name="Liu R."/>
            <person name="Shao Z."/>
        </authorList>
    </citation>
    <scope>NUCLEOTIDE SEQUENCE [LARGE SCALE GENOMIC DNA]</scope>
    <source>
        <strain evidence="6">soil36-7</strain>
    </source>
</reference>
<sequence>MDKYQTLVFDCDGVLLDSNKVKTDAFHRAAESYGRDPARKLVEYHVNNGGISRYAKFEFFLEHILGRAEIDPAELELLLGRYASGVQQGLATCAIANGLERLRAQTRQSRWLVVSGGDQSELRELFEKRGLSVLFDGGIHGSPATKDELLSKLMENGGIQRPALFLGDSQYDYEAATRAGLDFVFVSAWSESHFDFGGAHAQIKVLADLLQP</sequence>
<gene>
    <name evidence="5" type="ORF">soil367_03170</name>
</gene>
<comment type="catalytic activity">
    <reaction evidence="1">
        <text>2-phosphoglycolate + H2O = glycolate + phosphate</text>
        <dbReference type="Rhea" id="RHEA:14369"/>
        <dbReference type="ChEBI" id="CHEBI:15377"/>
        <dbReference type="ChEBI" id="CHEBI:29805"/>
        <dbReference type="ChEBI" id="CHEBI:43474"/>
        <dbReference type="ChEBI" id="CHEBI:58033"/>
        <dbReference type="EC" id="3.1.3.18"/>
    </reaction>
</comment>
<dbReference type="OrthoDB" id="9782449at2"/>
<accession>A0A4P7XMB7</accession>
<comment type="pathway">
    <text evidence="2">Organic acid metabolism; glycolate biosynthesis; glycolate from 2-phosphoglycolate: step 1/1.</text>
</comment>
<dbReference type="Gene3D" id="1.10.150.240">
    <property type="entry name" value="Putative phosphatase, domain 2"/>
    <property type="match status" value="1"/>
</dbReference>